<evidence type="ECO:0000256" key="3">
    <source>
        <dbReference type="ARBA" id="ARBA00023004"/>
    </source>
</evidence>
<dbReference type="GO" id="GO:0051536">
    <property type="term" value="F:iron-sulfur cluster binding"/>
    <property type="evidence" value="ECO:0007669"/>
    <property type="project" value="UniProtKB-KW"/>
</dbReference>
<gene>
    <name evidence="6" type="ORF">GCM10010365_51720</name>
</gene>
<evidence type="ECO:0000313" key="7">
    <source>
        <dbReference type="Proteomes" id="UP000622166"/>
    </source>
</evidence>
<dbReference type="PROSITE" id="PS51918">
    <property type="entry name" value="RADICAL_SAM"/>
    <property type="match status" value="1"/>
</dbReference>
<dbReference type="PANTHER" id="PTHR11228:SF7">
    <property type="entry name" value="PQQA PEPTIDE CYCLASE"/>
    <property type="match status" value="1"/>
</dbReference>
<evidence type="ECO:0000256" key="4">
    <source>
        <dbReference type="ARBA" id="ARBA00023014"/>
    </source>
</evidence>
<organism evidence="6 7">
    <name type="scientific">Streptomyces poonensis</name>
    <dbReference type="NCBI Taxonomy" id="68255"/>
    <lineage>
        <taxon>Bacteria</taxon>
        <taxon>Bacillati</taxon>
        <taxon>Actinomycetota</taxon>
        <taxon>Actinomycetes</taxon>
        <taxon>Kitasatosporales</taxon>
        <taxon>Streptomycetaceae</taxon>
        <taxon>Streptomyces</taxon>
    </lineage>
</organism>
<dbReference type="SFLD" id="SFLDG01067">
    <property type="entry name" value="SPASM/twitch_domain_containing"/>
    <property type="match status" value="1"/>
</dbReference>
<dbReference type="Proteomes" id="UP000622166">
    <property type="component" value="Unassembled WGS sequence"/>
</dbReference>
<proteinExistence type="predicted"/>
<dbReference type="CDD" id="cd01335">
    <property type="entry name" value="Radical_SAM"/>
    <property type="match status" value="1"/>
</dbReference>
<keyword evidence="7" id="KW-1185">Reference proteome</keyword>
<feature type="domain" description="Radical SAM core" evidence="5">
    <location>
        <begin position="50"/>
        <end position="278"/>
    </location>
</feature>
<dbReference type="GO" id="GO:0046872">
    <property type="term" value="F:metal ion binding"/>
    <property type="evidence" value="ECO:0007669"/>
    <property type="project" value="UniProtKB-KW"/>
</dbReference>
<evidence type="ECO:0000256" key="1">
    <source>
        <dbReference type="ARBA" id="ARBA00022691"/>
    </source>
</evidence>
<dbReference type="SFLD" id="SFLDS00029">
    <property type="entry name" value="Radical_SAM"/>
    <property type="match status" value="1"/>
</dbReference>
<dbReference type="Gene3D" id="3.20.20.70">
    <property type="entry name" value="Aldolase class I"/>
    <property type="match status" value="1"/>
</dbReference>
<protein>
    <recommendedName>
        <fullName evidence="5">Radical SAM core domain-containing protein</fullName>
    </recommendedName>
</protein>
<name>A0A918PWA7_9ACTN</name>
<sequence length="386" mass="42908">MPDRNSVPSGTTLGTQLGTQFVERNLDLVGKIYQRSVYPSVLDVAQGKRLPSPLVVDLDPTTVCDLACPECISSQVLHHGQIGQDRIVRLAHELADSDVRAVILIGGGEPLLHRAIGRIIEVLHGAGIQLGLVTNGTQIHRHIDQLAGMLSWVRVSVDAGSADTFQAFRPSRGKHSAFPQVIENMRLLASRKQGRLGYSFLLMQRFDDEGRVTDSNYDEVYRAGVLAREIGCDYFEVKAMLDEDHYTVNQRPEDIEAVEEQIARLRELEDDSFHVLHSSNWQAVRRGTDPVQPKEYRACAVAELRTTVTPTGVFVCPYHRGNPKGRIGDIQRMSFAEMWSAADTTVIDPSEDCRFVCARHGTNQEITLLPSRPGPADLAEDFDPFI</sequence>
<dbReference type="InterPro" id="IPR050377">
    <property type="entry name" value="Radical_SAM_PqqE_MftC-like"/>
</dbReference>
<evidence type="ECO:0000256" key="2">
    <source>
        <dbReference type="ARBA" id="ARBA00022723"/>
    </source>
</evidence>
<dbReference type="AlphaFoldDB" id="A0A918PWA7"/>
<keyword evidence="2" id="KW-0479">Metal-binding</keyword>
<dbReference type="GO" id="GO:0003824">
    <property type="term" value="F:catalytic activity"/>
    <property type="evidence" value="ECO:0007669"/>
    <property type="project" value="InterPro"/>
</dbReference>
<evidence type="ECO:0000259" key="5">
    <source>
        <dbReference type="PROSITE" id="PS51918"/>
    </source>
</evidence>
<dbReference type="InterPro" id="IPR058240">
    <property type="entry name" value="rSAM_sf"/>
</dbReference>
<dbReference type="RefSeq" id="WP_189863020.1">
    <property type="nucleotide sequence ID" value="NZ_BMVW01000011.1"/>
</dbReference>
<accession>A0A918PWA7</accession>
<dbReference type="SUPFAM" id="SSF102114">
    <property type="entry name" value="Radical SAM enzymes"/>
    <property type="match status" value="1"/>
</dbReference>
<keyword evidence="3" id="KW-0408">Iron</keyword>
<dbReference type="Pfam" id="PF04055">
    <property type="entry name" value="Radical_SAM"/>
    <property type="match status" value="1"/>
</dbReference>
<reference evidence="6" key="1">
    <citation type="journal article" date="2014" name="Int. J. Syst. Evol. Microbiol.">
        <title>Complete genome sequence of Corynebacterium casei LMG S-19264T (=DSM 44701T), isolated from a smear-ripened cheese.</title>
        <authorList>
            <consortium name="US DOE Joint Genome Institute (JGI-PGF)"/>
            <person name="Walter F."/>
            <person name="Albersmeier A."/>
            <person name="Kalinowski J."/>
            <person name="Ruckert C."/>
        </authorList>
    </citation>
    <scope>NUCLEOTIDE SEQUENCE</scope>
    <source>
        <strain evidence="6">JCM 4815</strain>
    </source>
</reference>
<evidence type="ECO:0000313" key="6">
    <source>
        <dbReference type="EMBL" id="GGZ24965.1"/>
    </source>
</evidence>
<dbReference type="EMBL" id="BMVW01000011">
    <property type="protein sequence ID" value="GGZ24965.1"/>
    <property type="molecule type" value="Genomic_DNA"/>
</dbReference>
<keyword evidence="1" id="KW-0949">S-adenosyl-L-methionine</keyword>
<keyword evidence="4" id="KW-0411">Iron-sulfur</keyword>
<reference evidence="6" key="2">
    <citation type="submission" date="2020-09" db="EMBL/GenBank/DDBJ databases">
        <authorList>
            <person name="Sun Q."/>
            <person name="Ohkuma M."/>
        </authorList>
    </citation>
    <scope>NUCLEOTIDE SEQUENCE</scope>
    <source>
        <strain evidence="6">JCM 4815</strain>
    </source>
</reference>
<dbReference type="InterPro" id="IPR007197">
    <property type="entry name" value="rSAM"/>
</dbReference>
<dbReference type="PANTHER" id="PTHR11228">
    <property type="entry name" value="RADICAL SAM DOMAIN PROTEIN"/>
    <property type="match status" value="1"/>
</dbReference>
<comment type="caution">
    <text evidence="6">The sequence shown here is derived from an EMBL/GenBank/DDBJ whole genome shotgun (WGS) entry which is preliminary data.</text>
</comment>
<dbReference type="InterPro" id="IPR013785">
    <property type="entry name" value="Aldolase_TIM"/>
</dbReference>